<protein>
    <submittedName>
        <fullName evidence="1">LTXXQ motif family protein</fullName>
    </submittedName>
</protein>
<keyword evidence="2" id="KW-1185">Reference proteome</keyword>
<accession>A0A0P1MNN5</accession>
<dbReference type="RefSeq" id="WP_092347267.1">
    <property type="nucleotide sequence ID" value="NZ_CZVW01000002.1"/>
</dbReference>
<evidence type="ECO:0000313" key="2">
    <source>
        <dbReference type="Proteomes" id="UP000199197"/>
    </source>
</evidence>
<dbReference type="AlphaFoldDB" id="A0A0P1MNN5"/>
<organism evidence="1 2">
    <name type="scientific">Candidatus Chryseopegocella kryptomonas</name>
    <dbReference type="NCBI Taxonomy" id="1633643"/>
    <lineage>
        <taxon>Bacteria</taxon>
        <taxon>Pseudomonadati</taxon>
        <taxon>Candidatus Kryptoniota</taxon>
        <taxon>Candidatus Chryseopegocella</taxon>
    </lineage>
</organism>
<reference evidence="2" key="1">
    <citation type="submission" date="2015-11" db="EMBL/GenBank/DDBJ databases">
        <authorList>
            <person name="Varghese N."/>
        </authorList>
    </citation>
    <scope>NUCLEOTIDE SEQUENCE [LARGE SCALE GENOMIC DNA]</scope>
    <source>
        <strain evidence="2">JGI-23</strain>
    </source>
</reference>
<dbReference type="EMBL" id="CZVW01000002">
    <property type="protein sequence ID" value="CUS97231.1"/>
    <property type="molecule type" value="Genomic_DNA"/>
</dbReference>
<gene>
    <name evidence="1" type="ORF">JGI23_00266</name>
</gene>
<name>A0A0P1MNN5_9BACT</name>
<dbReference type="OrthoDB" id="9799830at2"/>
<proteinExistence type="predicted"/>
<evidence type="ECO:0000313" key="1">
    <source>
        <dbReference type="EMBL" id="CUS97231.1"/>
    </source>
</evidence>
<dbReference type="Proteomes" id="UP000199197">
    <property type="component" value="Unassembled WGS sequence"/>
</dbReference>
<sequence>MTRKLLTLAFAIAFISFILNFVSAQDRGRGFGMYLERLKRELNLTPEQVTKIQKILDSAQKQAEIDREKYQGDREAMMKATRERWEKIDKEIEAVLTKEQKKKYEQIKKERQERMREWRGRPNSR</sequence>